<comment type="caution">
    <text evidence="1">The sequence shown here is derived from an EMBL/GenBank/DDBJ whole genome shotgun (WGS) entry which is preliminary data.</text>
</comment>
<dbReference type="InterPro" id="IPR025859">
    <property type="entry name" value="AurF/CmlI"/>
</dbReference>
<dbReference type="InterPro" id="IPR009078">
    <property type="entry name" value="Ferritin-like_SF"/>
</dbReference>
<accession>A0A8J3Q242</accession>
<reference evidence="1" key="1">
    <citation type="submission" date="2021-01" db="EMBL/GenBank/DDBJ databases">
        <title>Whole genome shotgun sequence of Rhizocola hellebori NBRC 109834.</title>
        <authorList>
            <person name="Komaki H."/>
            <person name="Tamura T."/>
        </authorList>
    </citation>
    <scope>NUCLEOTIDE SEQUENCE</scope>
    <source>
        <strain evidence="1">NBRC 109834</strain>
    </source>
</reference>
<dbReference type="GO" id="GO:0016491">
    <property type="term" value="F:oxidoreductase activity"/>
    <property type="evidence" value="ECO:0007669"/>
    <property type="project" value="InterPro"/>
</dbReference>
<evidence type="ECO:0000313" key="1">
    <source>
        <dbReference type="EMBL" id="GIH02017.1"/>
    </source>
</evidence>
<name>A0A8J3Q242_9ACTN</name>
<dbReference type="InterPro" id="IPR012348">
    <property type="entry name" value="RNR-like"/>
</dbReference>
<evidence type="ECO:0008006" key="3">
    <source>
        <dbReference type="Google" id="ProtNLM"/>
    </source>
</evidence>
<organism evidence="1 2">
    <name type="scientific">Rhizocola hellebori</name>
    <dbReference type="NCBI Taxonomy" id="1392758"/>
    <lineage>
        <taxon>Bacteria</taxon>
        <taxon>Bacillati</taxon>
        <taxon>Actinomycetota</taxon>
        <taxon>Actinomycetes</taxon>
        <taxon>Micromonosporales</taxon>
        <taxon>Micromonosporaceae</taxon>
        <taxon>Rhizocola</taxon>
    </lineage>
</organism>
<dbReference type="AlphaFoldDB" id="A0A8J3Q242"/>
<proteinExistence type="predicted"/>
<dbReference type="EMBL" id="BONY01000001">
    <property type="protein sequence ID" value="GIH02017.1"/>
    <property type="molecule type" value="Genomic_DNA"/>
</dbReference>
<keyword evidence="2" id="KW-1185">Reference proteome</keyword>
<protein>
    <recommendedName>
        <fullName evidence="3">Diiron oxygenase</fullName>
    </recommendedName>
</protein>
<dbReference type="Proteomes" id="UP000612899">
    <property type="component" value="Unassembled WGS sequence"/>
</dbReference>
<dbReference type="Pfam" id="PF11583">
    <property type="entry name" value="AurF"/>
    <property type="match status" value="1"/>
</dbReference>
<dbReference type="Gene3D" id="1.10.620.20">
    <property type="entry name" value="Ribonucleotide Reductase, subunit A"/>
    <property type="match status" value="1"/>
</dbReference>
<gene>
    <name evidence="1" type="ORF">Rhe02_00840</name>
</gene>
<evidence type="ECO:0000313" key="2">
    <source>
        <dbReference type="Proteomes" id="UP000612899"/>
    </source>
</evidence>
<dbReference type="SUPFAM" id="SSF47240">
    <property type="entry name" value="Ferritin-like"/>
    <property type="match status" value="1"/>
</dbReference>
<sequence>MLDTWYEAAGVRNQIRRMLTEDRELGLVPFPEHLTPFLDHRHVKELGPQARQVLLTRQLYQYMLFTVNLETRVVNRGMLLVSEDREAGRGIRQDALKIYIDEGYHALYSMDVLHQIEESSGVTALPYHFAPRLRRLDEVAGHFLAQQRELAHVLQVAAFETMVTSLLLEIPRDRGVYHLVREVVGDHARDEAQHHAFFVRYFRELWTHLPTSIRPAVARAMPHFIDACVRPDLAPIRESLAAVGLSAMDVEEVIADSYPEAVLRDTVRTAGRHTLKLCESVGAFDLPGARDELHRLGLADG</sequence>